<feature type="transmembrane region" description="Helical" evidence="1">
    <location>
        <begin position="107"/>
        <end position="130"/>
    </location>
</feature>
<name>A0A2H0RM89_9BACT</name>
<evidence type="ECO:0000256" key="1">
    <source>
        <dbReference type="SAM" id="Phobius"/>
    </source>
</evidence>
<dbReference type="InterPro" id="IPR009577">
    <property type="entry name" value="Sm_multidrug_ex"/>
</dbReference>
<keyword evidence="1" id="KW-0472">Membrane</keyword>
<accession>A0A2H0RM89</accession>
<reference evidence="2 3" key="1">
    <citation type="submission" date="2017-09" db="EMBL/GenBank/DDBJ databases">
        <title>Depth-based differentiation of microbial function through sediment-hosted aquifers and enrichment of novel symbionts in the deep terrestrial subsurface.</title>
        <authorList>
            <person name="Probst A.J."/>
            <person name="Ladd B."/>
            <person name="Jarett J.K."/>
            <person name="Geller-Mcgrath D.E."/>
            <person name="Sieber C.M."/>
            <person name="Emerson J.B."/>
            <person name="Anantharaman K."/>
            <person name="Thomas B.C."/>
            <person name="Malmstrom R."/>
            <person name="Stieglmeier M."/>
            <person name="Klingl A."/>
            <person name="Woyke T."/>
            <person name="Ryan C.M."/>
            <person name="Banfield J.F."/>
        </authorList>
    </citation>
    <scope>NUCLEOTIDE SEQUENCE [LARGE SCALE GENOMIC DNA]</scope>
    <source>
        <strain evidence="2">CG10_big_fil_rev_8_21_14_0_10_50_16</strain>
    </source>
</reference>
<dbReference type="AlphaFoldDB" id="A0A2H0RM89"/>
<dbReference type="PANTHER" id="PTHR36007:SF2">
    <property type="entry name" value="TRANSPORT PROTEIN-RELATED"/>
    <property type="match status" value="1"/>
</dbReference>
<protein>
    <submittedName>
        <fullName evidence="2">Ligand-binding protein SH3</fullName>
    </submittedName>
</protein>
<feature type="transmembrane region" description="Helical" evidence="1">
    <location>
        <begin position="39"/>
        <end position="66"/>
    </location>
</feature>
<evidence type="ECO:0000313" key="3">
    <source>
        <dbReference type="Proteomes" id="UP000230084"/>
    </source>
</evidence>
<dbReference type="EMBL" id="PCYM01000005">
    <property type="protein sequence ID" value="PIR47580.1"/>
    <property type="molecule type" value="Genomic_DNA"/>
</dbReference>
<sequence length="167" mass="18266">MIDMVVQQFQGISPAWATFFIAMLPILEVRGAVVLGIEFFHLPIVSVMGLSFFGSVIPAILLPALLEIVERPLRKAVPFVDRLFVWISQHVEHRYTDKYRAMGSLGLILFIAIPLPGTGVWTGALAAWIFSIPKRYAIPAIIMGTGAATLIVTLTTLGGFALFRAVV</sequence>
<dbReference type="PANTHER" id="PTHR36007">
    <property type="entry name" value="TRANSPORT PROTEIN-RELATED"/>
    <property type="match status" value="1"/>
</dbReference>
<comment type="caution">
    <text evidence="2">The sequence shown here is derived from an EMBL/GenBank/DDBJ whole genome shotgun (WGS) entry which is preliminary data.</text>
</comment>
<keyword evidence="1" id="KW-1133">Transmembrane helix</keyword>
<evidence type="ECO:0000313" key="2">
    <source>
        <dbReference type="EMBL" id="PIR47580.1"/>
    </source>
</evidence>
<organism evidence="2 3">
    <name type="scientific">Candidatus Uhrbacteria bacterium CG10_big_fil_rev_8_21_14_0_10_50_16</name>
    <dbReference type="NCBI Taxonomy" id="1975039"/>
    <lineage>
        <taxon>Bacteria</taxon>
        <taxon>Candidatus Uhriibacteriota</taxon>
    </lineage>
</organism>
<feature type="transmembrane region" description="Helical" evidence="1">
    <location>
        <begin position="136"/>
        <end position="163"/>
    </location>
</feature>
<proteinExistence type="predicted"/>
<keyword evidence="1" id="KW-0812">Transmembrane</keyword>
<gene>
    <name evidence="2" type="ORF">COV06_02755</name>
</gene>
<dbReference type="Proteomes" id="UP000230084">
    <property type="component" value="Unassembled WGS sequence"/>
</dbReference>
<dbReference type="Pfam" id="PF06695">
    <property type="entry name" value="Sm_multidrug_ex"/>
    <property type="match status" value="1"/>
</dbReference>
<feature type="transmembrane region" description="Helical" evidence="1">
    <location>
        <begin position="12"/>
        <end position="33"/>
    </location>
</feature>